<sequence length="638" mass="72663">MPPKPPPPPPRKSGQPTTNKTAKEFENAIRNKSVSKKKGDLLAPSETTTATLPNTQSTIPPSTTTYIDVDISESAFLAESDLFFDEEEDKDYIDEATKREKYDIGQNVYKSFRPILYLMKLLGRWPLSSREEVDGSRQFEWNGKKPASIYYIFVTLLITYTLIVGSWSMMGIVLNIRVGPTGENFEDRLNFEYEKLLLNRHVATFVMLWTFLIHCVISSLTLLSRRKFMAFYFTFWTKAMPTMHVDAAKGTSRFMLGMALSYAASVITLVILSISNVSPSVVSAPTLFGILMFREYLAPLYELKILRVILSTTSTTTTTPPPTTSLLWSSTSISNATNLSTTLPTTPGPVNTYQLIEPSSPMERKFINVMGGIFFLVVFSASKVYMFVFIYKCKLLKNAFSCWNSRVYASILKGAKKPQNHENRTTFTLLFRDHCLLLDLMDGTDQLFATILESYFALQVCSTCFEAYFFIRTARYGHGLKKSYDDEFFIRPYDWLPAVVVFIQSLALLLMVTHSAAEVGEEAMAGFEVLRRRSLIGRKTNEELYFMLTMFASYTAYKKIELSAGGYFYLNKEFLIGVISTILSYFIIIYQIQPVLDYSYEALLTNSTKFYKRKVLGQFLNRVEGGARQYHNTEAPKR</sequence>
<feature type="transmembrane region" description="Helical" evidence="9">
    <location>
        <begin position="492"/>
        <end position="512"/>
    </location>
</feature>
<dbReference type="GO" id="GO:0050909">
    <property type="term" value="P:sensory perception of taste"/>
    <property type="evidence" value="ECO:0007669"/>
    <property type="project" value="InterPro"/>
</dbReference>
<dbReference type="Proteomes" id="UP000198287">
    <property type="component" value="Unassembled WGS sequence"/>
</dbReference>
<keyword evidence="3 9" id="KW-0812">Transmembrane</keyword>
<feature type="transmembrane region" description="Helical" evidence="9">
    <location>
        <begin position="149"/>
        <end position="174"/>
    </location>
</feature>
<evidence type="ECO:0000256" key="7">
    <source>
        <dbReference type="ARBA" id="ARBA00023224"/>
    </source>
</evidence>
<evidence type="ECO:0000256" key="3">
    <source>
        <dbReference type="ARBA" id="ARBA00022692"/>
    </source>
</evidence>
<dbReference type="InterPro" id="IPR013604">
    <property type="entry name" value="7TM_chemorcpt"/>
</dbReference>
<evidence type="ECO:0000256" key="4">
    <source>
        <dbReference type="ARBA" id="ARBA00022989"/>
    </source>
</evidence>
<evidence type="ECO:0000256" key="5">
    <source>
        <dbReference type="ARBA" id="ARBA00023136"/>
    </source>
</evidence>
<keyword evidence="4 9" id="KW-1133">Transmembrane helix</keyword>
<reference evidence="10 11" key="1">
    <citation type="submission" date="2015-12" db="EMBL/GenBank/DDBJ databases">
        <title>The genome of Folsomia candida.</title>
        <authorList>
            <person name="Faddeeva A."/>
            <person name="Derks M.F."/>
            <person name="Anvar Y."/>
            <person name="Smit S."/>
            <person name="Van Straalen N."/>
            <person name="Roelofs D."/>
        </authorList>
    </citation>
    <scope>NUCLEOTIDE SEQUENCE [LARGE SCALE GENOMIC DNA]</scope>
    <source>
        <strain evidence="10 11">VU population</strain>
        <tissue evidence="10">Whole body</tissue>
    </source>
</reference>
<keyword evidence="2" id="KW-1003">Cell membrane</keyword>
<dbReference type="GO" id="GO:0043025">
    <property type="term" value="C:neuronal cell body"/>
    <property type="evidence" value="ECO:0007669"/>
    <property type="project" value="TreeGrafter"/>
</dbReference>
<feature type="transmembrane region" description="Helical" evidence="9">
    <location>
        <begin position="574"/>
        <end position="592"/>
    </location>
</feature>
<dbReference type="OMA" id="HENRTTF"/>
<dbReference type="GO" id="GO:0005886">
    <property type="term" value="C:plasma membrane"/>
    <property type="evidence" value="ECO:0007669"/>
    <property type="project" value="UniProtKB-SubCell"/>
</dbReference>
<protein>
    <submittedName>
        <fullName evidence="10">Uncharacterized protein</fullName>
    </submittedName>
</protein>
<name>A0A226E2N0_FOLCA</name>
<keyword evidence="7" id="KW-0807">Transducer</keyword>
<evidence type="ECO:0000256" key="6">
    <source>
        <dbReference type="ARBA" id="ARBA00023170"/>
    </source>
</evidence>
<dbReference type="Pfam" id="PF08395">
    <property type="entry name" value="7tm_7"/>
    <property type="match status" value="1"/>
</dbReference>
<comment type="caution">
    <text evidence="10">The sequence shown here is derived from an EMBL/GenBank/DDBJ whole genome shotgun (WGS) entry which is preliminary data.</text>
</comment>
<evidence type="ECO:0000256" key="2">
    <source>
        <dbReference type="ARBA" id="ARBA00022475"/>
    </source>
</evidence>
<dbReference type="OrthoDB" id="6366728at2759"/>
<proteinExistence type="predicted"/>
<dbReference type="AlphaFoldDB" id="A0A226E2N0"/>
<gene>
    <name evidence="10" type="ORF">Fcan01_14009</name>
</gene>
<evidence type="ECO:0000256" key="8">
    <source>
        <dbReference type="SAM" id="MobiDB-lite"/>
    </source>
</evidence>
<keyword evidence="6" id="KW-0675">Receptor</keyword>
<evidence type="ECO:0000256" key="9">
    <source>
        <dbReference type="SAM" id="Phobius"/>
    </source>
</evidence>
<feature type="transmembrane region" description="Helical" evidence="9">
    <location>
        <begin position="202"/>
        <end position="223"/>
    </location>
</feature>
<keyword evidence="11" id="KW-1185">Reference proteome</keyword>
<feature type="transmembrane region" description="Helical" evidence="9">
    <location>
        <begin position="254"/>
        <end position="274"/>
    </location>
</feature>
<organism evidence="10 11">
    <name type="scientific">Folsomia candida</name>
    <name type="common">Springtail</name>
    <dbReference type="NCBI Taxonomy" id="158441"/>
    <lineage>
        <taxon>Eukaryota</taxon>
        <taxon>Metazoa</taxon>
        <taxon>Ecdysozoa</taxon>
        <taxon>Arthropoda</taxon>
        <taxon>Hexapoda</taxon>
        <taxon>Collembola</taxon>
        <taxon>Entomobryomorpha</taxon>
        <taxon>Isotomoidea</taxon>
        <taxon>Isotomidae</taxon>
        <taxon>Proisotominae</taxon>
        <taxon>Folsomia</taxon>
    </lineage>
</organism>
<feature type="compositionally biased region" description="Pro residues" evidence="8">
    <location>
        <begin position="1"/>
        <end position="11"/>
    </location>
</feature>
<dbReference type="GO" id="GO:0030424">
    <property type="term" value="C:axon"/>
    <property type="evidence" value="ECO:0007669"/>
    <property type="project" value="TreeGrafter"/>
</dbReference>
<dbReference type="GO" id="GO:0030425">
    <property type="term" value="C:dendrite"/>
    <property type="evidence" value="ECO:0007669"/>
    <property type="project" value="TreeGrafter"/>
</dbReference>
<accession>A0A226E2N0</accession>
<keyword evidence="5 9" id="KW-0472">Membrane</keyword>
<dbReference type="EMBL" id="LNIX01000008">
    <property type="protein sequence ID" value="OXA50746.1"/>
    <property type="molecule type" value="Genomic_DNA"/>
</dbReference>
<dbReference type="PANTHER" id="PTHR21143:SF121">
    <property type="entry name" value="GUSTATORY AND ODORANT RECEPTOR 21A"/>
    <property type="match status" value="1"/>
</dbReference>
<dbReference type="PANTHER" id="PTHR21143">
    <property type="entry name" value="INVERTEBRATE GUSTATORY RECEPTOR"/>
    <property type="match status" value="1"/>
</dbReference>
<feature type="region of interest" description="Disordered" evidence="8">
    <location>
        <begin position="1"/>
        <end position="61"/>
    </location>
</feature>
<feature type="transmembrane region" description="Helical" evidence="9">
    <location>
        <begin position="366"/>
        <end position="391"/>
    </location>
</feature>
<evidence type="ECO:0000256" key="1">
    <source>
        <dbReference type="ARBA" id="ARBA00004651"/>
    </source>
</evidence>
<comment type="subcellular location">
    <subcellularLocation>
        <location evidence="1">Cell membrane</location>
        <topology evidence="1">Multi-pass membrane protein</topology>
    </subcellularLocation>
</comment>
<evidence type="ECO:0000313" key="11">
    <source>
        <dbReference type="Proteomes" id="UP000198287"/>
    </source>
</evidence>
<dbReference type="GO" id="GO:0007165">
    <property type="term" value="P:signal transduction"/>
    <property type="evidence" value="ECO:0007669"/>
    <property type="project" value="UniProtKB-KW"/>
</dbReference>
<feature type="compositionally biased region" description="Polar residues" evidence="8">
    <location>
        <begin position="45"/>
        <end position="61"/>
    </location>
</feature>
<evidence type="ECO:0000313" key="10">
    <source>
        <dbReference type="EMBL" id="OXA50746.1"/>
    </source>
</evidence>